<name>A0ABQ0YTC9_9NOCA</name>
<dbReference type="InterPro" id="IPR013207">
    <property type="entry name" value="LGFP"/>
</dbReference>
<dbReference type="Proteomes" id="UP000325466">
    <property type="component" value="Unassembled WGS sequence"/>
</dbReference>
<evidence type="ECO:0000313" key="1">
    <source>
        <dbReference type="EMBL" id="GES39908.1"/>
    </source>
</evidence>
<organism evidence="1 2">
    <name type="scientific">Rhodococcus aetherivorans</name>
    <dbReference type="NCBI Taxonomy" id="191292"/>
    <lineage>
        <taxon>Bacteria</taxon>
        <taxon>Bacillati</taxon>
        <taxon>Actinomycetota</taxon>
        <taxon>Actinomycetes</taxon>
        <taxon>Mycobacteriales</taxon>
        <taxon>Nocardiaceae</taxon>
        <taxon>Rhodococcus</taxon>
    </lineage>
</organism>
<reference evidence="1 2" key="1">
    <citation type="journal article" date="2018" name="Biodegradation">
        <title>1,4-Dioxane degradation characteristics of Rhodococcus aetherivorans JCM 14343.</title>
        <authorList>
            <person name="Inoue D."/>
            <person name="Tsunoda T."/>
            <person name="Yamamoto N."/>
            <person name="Ike M."/>
            <person name="Sei K."/>
        </authorList>
    </citation>
    <scope>NUCLEOTIDE SEQUENCE [LARGE SCALE GENOMIC DNA]</scope>
    <source>
        <strain evidence="1 2">JCM 14343</strain>
    </source>
</reference>
<accession>A0ABQ0YTC9</accession>
<dbReference type="RefSeq" id="WP_232334228.1">
    <property type="nucleotide sequence ID" value="NZ_BAAAYP010000044.1"/>
</dbReference>
<gene>
    <name evidence="1" type="ORF">RAJCM14343_5186</name>
</gene>
<proteinExistence type="predicted"/>
<keyword evidence="2" id="KW-1185">Reference proteome</keyword>
<comment type="caution">
    <text evidence="1">The sequence shown here is derived from an EMBL/GenBank/DDBJ whole genome shotgun (WGS) entry which is preliminary data.</text>
</comment>
<protein>
    <submittedName>
        <fullName evidence="1">Esterase</fullName>
    </submittedName>
</protein>
<evidence type="ECO:0000313" key="2">
    <source>
        <dbReference type="Proteomes" id="UP000325466"/>
    </source>
</evidence>
<dbReference type="Pfam" id="PF08310">
    <property type="entry name" value="LGFP"/>
    <property type="match status" value="1"/>
</dbReference>
<dbReference type="EMBL" id="BLAH01000143">
    <property type="protein sequence ID" value="GES39908.1"/>
    <property type="molecule type" value="Genomic_DNA"/>
</dbReference>
<sequence length="112" mass="10966">MGAGVTRVSGAVVRRLGAGVAGAGVALLCLVGGTGVAGAQPATSVAAGCQSYWPSPYPVCDDIKDLYTSLGGPAGPLGLPTSAQQPYGVDGLRQTFTGGAIVWTPATGAYLE</sequence>